<accession>A0A642UI19</accession>
<dbReference type="GeneID" id="54782935"/>
<protein>
    <submittedName>
        <fullName evidence="1">Uncharacterized protein</fullName>
    </submittedName>
</protein>
<dbReference type="AlphaFoldDB" id="A0A642UI19"/>
<reference evidence="1 2" key="1">
    <citation type="submission" date="2019-07" db="EMBL/GenBank/DDBJ databases">
        <title>Genome assembly of two rare yeast pathogens: Diutina rugosa and Trichomonascus ciferrii.</title>
        <authorList>
            <person name="Mixao V."/>
            <person name="Saus E."/>
            <person name="Hansen A."/>
            <person name="Lass-Flor C."/>
            <person name="Gabaldon T."/>
        </authorList>
    </citation>
    <scope>NUCLEOTIDE SEQUENCE [LARGE SCALE GENOMIC DNA]</scope>
    <source>
        <strain evidence="1 2">CBS 613</strain>
    </source>
</reference>
<dbReference type="VEuPathDB" id="FungiDB:DIURU_004284"/>
<sequence length="102" mass="11093">MASMMAMMAGAAAAETRYKLEVTTTEKLVTCYVVPDTVDPVPLGAYVYCIQGMVVPLVGANDDVAKLAQLLSKKLNKPVYLSVSVDQWDMVSLFQDIMAEID</sequence>
<gene>
    <name evidence="1" type="ORF">DIURU_004284</name>
</gene>
<name>A0A642UI19_DIURU</name>
<comment type="caution">
    <text evidence="1">The sequence shown here is derived from an EMBL/GenBank/DDBJ whole genome shotgun (WGS) entry which is preliminary data.</text>
</comment>
<evidence type="ECO:0000313" key="1">
    <source>
        <dbReference type="EMBL" id="KAA8899442.1"/>
    </source>
</evidence>
<organism evidence="1 2">
    <name type="scientific">Diutina rugosa</name>
    <name type="common">Yeast</name>
    <name type="synonym">Candida rugosa</name>
    <dbReference type="NCBI Taxonomy" id="5481"/>
    <lineage>
        <taxon>Eukaryota</taxon>
        <taxon>Fungi</taxon>
        <taxon>Dikarya</taxon>
        <taxon>Ascomycota</taxon>
        <taxon>Saccharomycotina</taxon>
        <taxon>Pichiomycetes</taxon>
        <taxon>Debaryomycetaceae</taxon>
        <taxon>Diutina</taxon>
    </lineage>
</organism>
<evidence type="ECO:0000313" key="2">
    <source>
        <dbReference type="Proteomes" id="UP000449547"/>
    </source>
</evidence>
<dbReference type="EMBL" id="SWFT01000123">
    <property type="protein sequence ID" value="KAA8899442.1"/>
    <property type="molecule type" value="Genomic_DNA"/>
</dbReference>
<dbReference type="OrthoDB" id="5407417at2759"/>
<dbReference type="Proteomes" id="UP000449547">
    <property type="component" value="Unassembled WGS sequence"/>
</dbReference>
<keyword evidence="2" id="KW-1185">Reference proteome</keyword>
<proteinExistence type="predicted"/>
<dbReference type="RefSeq" id="XP_034010905.1">
    <property type="nucleotide sequence ID" value="XM_034157140.1"/>
</dbReference>